<evidence type="ECO:0000313" key="2">
    <source>
        <dbReference type="Proteomes" id="UP001168524"/>
    </source>
</evidence>
<protein>
    <submittedName>
        <fullName evidence="1">Uncharacterized protein</fullName>
    </submittedName>
</protein>
<sequence length="82" mass="9594">MTSLTIDLPDELVQKAEQVGVLDKQRLSEILSHYLQEQIRHEKLPVRGFGFLQQQTFNIPDDFDRMNQTEIEQLFGDIGDIY</sequence>
<evidence type="ECO:0000313" key="1">
    <source>
        <dbReference type="EMBL" id="MDN0013606.1"/>
    </source>
</evidence>
<proteinExistence type="predicted"/>
<gene>
    <name evidence="1" type="ORF">QTA56_05030</name>
</gene>
<dbReference type="EMBL" id="JAUDZE010000001">
    <property type="protein sequence ID" value="MDN0013606.1"/>
    <property type="molecule type" value="Genomic_DNA"/>
</dbReference>
<keyword evidence="2" id="KW-1185">Reference proteome</keyword>
<name>A0ABT7WLN7_9GAMM</name>
<accession>A0ABT7WLN7</accession>
<dbReference type="RefSeq" id="WP_267979826.1">
    <property type="nucleotide sequence ID" value="NZ_JAPQKF010000001.1"/>
</dbReference>
<comment type="caution">
    <text evidence="1">The sequence shown here is derived from an EMBL/GenBank/DDBJ whole genome shotgun (WGS) entry which is preliminary data.</text>
</comment>
<organism evidence="1 2">
    <name type="scientific">Acinetobacter thutiue</name>
    <dbReference type="NCBI Taxonomy" id="2998078"/>
    <lineage>
        <taxon>Bacteria</taxon>
        <taxon>Pseudomonadati</taxon>
        <taxon>Pseudomonadota</taxon>
        <taxon>Gammaproteobacteria</taxon>
        <taxon>Moraxellales</taxon>
        <taxon>Moraxellaceae</taxon>
        <taxon>Acinetobacter</taxon>
    </lineage>
</organism>
<reference evidence="1" key="1">
    <citation type="submission" date="2023-06" db="EMBL/GenBank/DDBJ databases">
        <title>Two novel species of Acinetobacter isolated from motorbike repairing workshop in Vietnam.</title>
        <authorList>
            <person name="Le N.T.T."/>
        </authorList>
    </citation>
    <scope>NUCLEOTIDE SEQUENCE</scope>
    <source>
        <strain evidence="1">VNH17</strain>
    </source>
</reference>
<dbReference type="Proteomes" id="UP001168524">
    <property type="component" value="Unassembled WGS sequence"/>
</dbReference>